<feature type="region of interest" description="Disordered" evidence="7">
    <location>
        <begin position="1"/>
        <end position="25"/>
    </location>
</feature>
<feature type="transmembrane region" description="Helical" evidence="8">
    <location>
        <begin position="39"/>
        <end position="62"/>
    </location>
</feature>
<gene>
    <name evidence="9" type="ORF">GCM10017083_11720</name>
</gene>
<keyword evidence="3" id="KW-1003">Cell membrane</keyword>
<dbReference type="PANTHER" id="PTHR23513">
    <property type="entry name" value="INTEGRAL MEMBRANE EFFLUX PROTEIN-RELATED"/>
    <property type="match status" value="1"/>
</dbReference>
<evidence type="ECO:0000256" key="5">
    <source>
        <dbReference type="ARBA" id="ARBA00022989"/>
    </source>
</evidence>
<evidence type="ECO:0000256" key="2">
    <source>
        <dbReference type="ARBA" id="ARBA00022448"/>
    </source>
</evidence>
<accession>A0A919CNB9</accession>
<feature type="transmembrane region" description="Helical" evidence="8">
    <location>
        <begin position="399"/>
        <end position="419"/>
    </location>
</feature>
<evidence type="ECO:0000256" key="4">
    <source>
        <dbReference type="ARBA" id="ARBA00022692"/>
    </source>
</evidence>
<feature type="transmembrane region" description="Helical" evidence="8">
    <location>
        <begin position="338"/>
        <end position="361"/>
    </location>
</feature>
<evidence type="ECO:0000256" key="8">
    <source>
        <dbReference type="SAM" id="Phobius"/>
    </source>
</evidence>
<feature type="transmembrane region" description="Helical" evidence="8">
    <location>
        <begin position="101"/>
        <end position="120"/>
    </location>
</feature>
<dbReference type="InterPro" id="IPR010290">
    <property type="entry name" value="TM_effector"/>
</dbReference>
<feature type="transmembrane region" description="Helical" evidence="8">
    <location>
        <begin position="185"/>
        <end position="208"/>
    </location>
</feature>
<feature type="transmembrane region" description="Helical" evidence="8">
    <location>
        <begin position="68"/>
        <end position="89"/>
    </location>
</feature>
<evidence type="ECO:0000256" key="3">
    <source>
        <dbReference type="ARBA" id="ARBA00022475"/>
    </source>
</evidence>
<sequence length="436" mass="45427">MPPPSPDGPSADDDPPPPARPPSPPARAGLLAIPDFRRLWLTGLIAFVVRWLEILAVGVFAYQATESAFLVAMLTMLRLLPMGLFGAPMGALAERVERRSALVAVMAMLTASSVAVAMLASTGNLEVWHLAVAGFLNGLAWATDNPVRRMMIGDVVGPDRMGPAMSLDVGANNASRMLGPTVGGVMLATLGIAGVFWLGAALYALGLGASLRIGVRSRPAVVDPVPVLTRMREGLAWTRGNRRMTGVLLITVIFNVFGWPSTSMIPVLGKDELHLGPEGVGLLAGVDGVGAFLGALTIAALARPEWYGRIYLGGIGLYLASMVAFAALPAIVGPVPALAGAALLTVGIGGAGFSVMQATLVYLHAPTEMRGRLLGLLSVCIGVGPVGFFYLGFMAEAVGARTATIALAAQGLLALALTWRWWRPFVSGRAETGYEA</sequence>
<feature type="transmembrane region" description="Helical" evidence="8">
    <location>
        <begin position="373"/>
        <end position="393"/>
    </location>
</feature>
<comment type="subcellular location">
    <subcellularLocation>
        <location evidence="1">Cell membrane</location>
        <topology evidence="1">Multi-pass membrane protein</topology>
    </subcellularLocation>
</comment>
<comment type="caution">
    <text evidence="9">The sequence shown here is derived from an EMBL/GenBank/DDBJ whole genome shotgun (WGS) entry which is preliminary data.</text>
</comment>
<feature type="transmembrane region" description="Helical" evidence="8">
    <location>
        <begin position="310"/>
        <end position="332"/>
    </location>
</feature>
<dbReference type="Pfam" id="PF05977">
    <property type="entry name" value="MFS_3"/>
    <property type="match status" value="1"/>
</dbReference>
<evidence type="ECO:0000313" key="10">
    <source>
        <dbReference type="Proteomes" id="UP000630353"/>
    </source>
</evidence>
<feature type="transmembrane region" description="Helical" evidence="8">
    <location>
        <begin position="280"/>
        <end position="301"/>
    </location>
</feature>
<dbReference type="Proteomes" id="UP000630353">
    <property type="component" value="Unassembled WGS sequence"/>
</dbReference>
<dbReference type="RefSeq" id="WP_189987988.1">
    <property type="nucleotide sequence ID" value="NZ_BMZS01000002.1"/>
</dbReference>
<feature type="transmembrane region" description="Helical" evidence="8">
    <location>
        <begin position="247"/>
        <end position="268"/>
    </location>
</feature>
<evidence type="ECO:0000313" key="9">
    <source>
        <dbReference type="EMBL" id="GHD44374.1"/>
    </source>
</evidence>
<feature type="compositionally biased region" description="Pro residues" evidence="7">
    <location>
        <begin position="16"/>
        <end position="25"/>
    </location>
</feature>
<dbReference type="InterPro" id="IPR036259">
    <property type="entry name" value="MFS_trans_sf"/>
</dbReference>
<keyword evidence="10" id="KW-1185">Reference proteome</keyword>
<dbReference type="AlphaFoldDB" id="A0A919CNB9"/>
<dbReference type="SUPFAM" id="SSF103473">
    <property type="entry name" value="MFS general substrate transporter"/>
    <property type="match status" value="1"/>
</dbReference>
<dbReference type="Gene3D" id="1.20.1250.20">
    <property type="entry name" value="MFS general substrate transporter like domains"/>
    <property type="match status" value="1"/>
</dbReference>
<reference evidence="9" key="1">
    <citation type="journal article" date="2014" name="Int. J. Syst. Evol. Microbiol.">
        <title>Complete genome sequence of Corynebacterium casei LMG S-19264T (=DSM 44701T), isolated from a smear-ripened cheese.</title>
        <authorList>
            <consortium name="US DOE Joint Genome Institute (JGI-PGF)"/>
            <person name="Walter F."/>
            <person name="Albersmeier A."/>
            <person name="Kalinowski J."/>
            <person name="Ruckert C."/>
        </authorList>
    </citation>
    <scope>NUCLEOTIDE SEQUENCE</scope>
    <source>
        <strain evidence="9">KCTC 42651</strain>
    </source>
</reference>
<keyword evidence="4 8" id="KW-0812">Transmembrane</keyword>
<evidence type="ECO:0008006" key="11">
    <source>
        <dbReference type="Google" id="ProtNLM"/>
    </source>
</evidence>
<organism evidence="9 10">
    <name type="scientific">Thalassobaculum fulvum</name>
    <dbReference type="NCBI Taxonomy" id="1633335"/>
    <lineage>
        <taxon>Bacteria</taxon>
        <taxon>Pseudomonadati</taxon>
        <taxon>Pseudomonadota</taxon>
        <taxon>Alphaproteobacteria</taxon>
        <taxon>Rhodospirillales</taxon>
        <taxon>Thalassobaculaceae</taxon>
        <taxon>Thalassobaculum</taxon>
    </lineage>
</organism>
<dbReference type="CDD" id="cd06173">
    <property type="entry name" value="MFS_MefA_like"/>
    <property type="match status" value="1"/>
</dbReference>
<evidence type="ECO:0000256" key="7">
    <source>
        <dbReference type="SAM" id="MobiDB-lite"/>
    </source>
</evidence>
<keyword evidence="6 8" id="KW-0472">Membrane</keyword>
<keyword evidence="5 8" id="KW-1133">Transmembrane helix</keyword>
<evidence type="ECO:0000256" key="6">
    <source>
        <dbReference type="ARBA" id="ARBA00023136"/>
    </source>
</evidence>
<protein>
    <recommendedName>
        <fullName evidence="11">MFS transporter</fullName>
    </recommendedName>
</protein>
<dbReference type="EMBL" id="BMZS01000002">
    <property type="protein sequence ID" value="GHD44374.1"/>
    <property type="molecule type" value="Genomic_DNA"/>
</dbReference>
<keyword evidence="2" id="KW-0813">Transport</keyword>
<reference evidence="9" key="2">
    <citation type="submission" date="2020-09" db="EMBL/GenBank/DDBJ databases">
        <authorList>
            <person name="Sun Q."/>
            <person name="Kim S."/>
        </authorList>
    </citation>
    <scope>NUCLEOTIDE SEQUENCE</scope>
    <source>
        <strain evidence="9">KCTC 42651</strain>
    </source>
</reference>
<evidence type="ECO:0000256" key="1">
    <source>
        <dbReference type="ARBA" id="ARBA00004651"/>
    </source>
</evidence>
<name>A0A919CNB9_9PROT</name>
<proteinExistence type="predicted"/>
<dbReference type="GO" id="GO:0005886">
    <property type="term" value="C:plasma membrane"/>
    <property type="evidence" value="ECO:0007669"/>
    <property type="project" value="UniProtKB-SubCell"/>
</dbReference>
<dbReference type="PANTHER" id="PTHR23513:SF6">
    <property type="entry name" value="MAJOR FACILITATOR SUPERFAMILY ASSOCIATED DOMAIN-CONTAINING PROTEIN"/>
    <property type="match status" value="1"/>
</dbReference>